<gene>
    <name evidence="1" type="ORF">EJB06_12265</name>
</gene>
<dbReference type="EMBL" id="RXLQ01000005">
    <property type="protein sequence ID" value="RSZ59089.1"/>
    <property type="molecule type" value="Genomic_DNA"/>
</dbReference>
<dbReference type="Proteomes" id="UP000278085">
    <property type="component" value="Unassembled WGS sequence"/>
</dbReference>
<dbReference type="PANTHER" id="PTHR40658:SF3">
    <property type="entry name" value="CLBS_DFSB FAMILY FOUR-HELIX BUNDLE PROTEIN"/>
    <property type="match status" value="1"/>
</dbReference>
<reference evidence="1 2" key="1">
    <citation type="submission" date="2018-12" db="EMBL/GenBank/DDBJ databases">
        <authorList>
            <person name="Yang E."/>
        </authorList>
    </citation>
    <scope>NUCLEOTIDE SEQUENCE [LARGE SCALE GENOMIC DNA]</scope>
    <source>
        <strain evidence="1 2">SOD</strain>
    </source>
</reference>
<evidence type="ECO:0000313" key="1">
    <source>
        <dbReference type="EMBL" id="RSZ59089.1"/>
    </source>
</evidence>
<dbReference type="AlphaFoldDB" id="A0A430HNL4"/>
<sequence>MAVPQTRQELLDAVRASYDKLVLDLAGIPSGRAADATLEGHVRGTRMSVANLLAYLIGWNLLVLKWCDARAAGLPVDFPDTGFKWNELGRLAQKFYADHAGVDYPTLLRRFAQVHERIVALIAAGTDASLYGAPWYDKYTLGRMIQLNTASPYANARLRVRKWKKAEGPAG</sequence>
<accession>A0A430HNL4</accession>
<dbReference type="PANTHER" id="PTHR40658">
    <property type="match status" value="1"/>
</dbReference>
<keyword evidence="2" id="KW-1185">Reference proteome</keyword>
<dbReference type="InterPro" id="IPR034660">
    <property type="entry name" value="DinB/YfiT-like"/>
</dbReference>
<proteinExistence type="predicted"/>
<name>A0A430HNL4_9BURK</name>
<dbReference type="Gene3D" id="1.20.120.450">
    <property type="entry name" value="dinb family like domain"/>
    <property type="match status" value="1"/>
</dbReference>
<dbReference type="PIRSF" id="PIRSF031551">
    <property type="entry name" value="DUF1706"/>
    <property type="match status" value="1"/>
</dbReference>
<protein>
    <submittedName>
        <fullName evidence="1">ClbS/DfsB family four-helix bundle protein</fullName>
    </submittedName>
</protein>
<dbReference type="OrthoDB" id="5347938at2"/>
<comment type="caution">
    <text evidence="1">The sequence shown here is derived from an EMBL/GenBank/DDBJ whole genome shotgun (WGS) entry which is preliminary data.</text>
</comment>
<evidence type="ECO:0000313" key="2">
    <source>
        <dbReference type="Proteomes" id="UP000278085"/>
    </source>
</evidence>
<dbReference type="RefSeq" id="WP_126074292.1">
    <property type="nucleotide sequence ID" value="NZ_CP051166.1"/>
</dbReference>
<dbReference type="Pfam" id="PF08020">
    <property type="entry name" value="DUF1706"/>
    <property type="match status" value="1"/>
</dbReference>
<organism evidence="1 2">
    <name type="scientific">Massilia atriviolacea</name>
    <dbReference type="NCBI Taxonomy" id="2495579"/>
    <lineage>
        <taxon>Bacteria</taxon>
        <taxon>Pseudomonadati</taxon>
        <taxon>Pseudomonadota</taxon>
        <taxon>Betaproteobacteria</taxon>
        <taxon>Burkholderiales</taxon>
        <taxon>Oxalobacteraceae</taxon>
        <taxon>Telluria group</taxon>
        <taxon>Massilia</taxon>
    </lineage>
</organism>
<dbReference type="InterPro" id="IPR012550">
    <property type="entry name" value="DUF1706"/>
</dbReference>